<keyword evidence="3" id="KW-1280">Immunoglobulin</keyword>
<keyword evidence="1" id="KW-0391">Immunity</keyword>
<dbReference type="InterPro" id="IPR013783">
    <property type="entry name" value="Ig-like_fold"/>
</dbReference>
<protein>
    <recommendedName>
        <fullName evidence="4">Ig-like domain-containing protein</fullName>
    </recommendedName>
</protein>
<sequence>MQLLEDGGGLRAPGETVRLSCRGSGFNFGEYYIWWYRQAAGGSLEWVSYISAYSGTTKQYGAGVQGRATVSRDNSRSESILSLRDLQARDSARYFCAVARGQEIQLSFNTNLLGPGPGCTIEISTSLFTSPPQEAVESNEVTPSGPGHLRPPWPCIPLLLFLASSLQFQWAPLPSATAFFHPSPGDSLPKGTCWSTHQKRGEGRDAESLWRASVEWAMLPQMVVAVKRVTLCQGSVGVPSCGCRGALSSC</sequence>
<organism evidence="5 6">
    <name type="scientific">Aquila chrysaetos chrysaetos</name>
    <dbReference type="NCBI Taxonomy" id="223781"/>
    <lineage>
        <taxon>Eukaryota</taxon>
        <taxon>Metazoa</taxon>
        <taxon>Chordata</taxon>
        <taxon>Craniata</taxon>
        <taxon>Vertebrata</taxon>
        <taxon>Euteleostomi</taxon>
        <taxon>Archelosauria</taxon>
        <taxon>Archosauria</taxon>
        <taxon>Dinosauria</taxon>
        <taxon>Saurischia</taxon>
        <taxon>Theropoda</taxon>
        <taxon>Coelurosauria</taxon>
        <taxon>Aves</taxon>
        <taxon>Neognathae</taxon>
        <taxon>Neoaves</taxon>
        <taxon>Telluraves</taxon>
        <taxon>Accipitrimorphae</taxon>
        <taxon>Accipitriformes</taxon>
        <taxon>Accipitridae</taxon>
        <taxon>Accipitrinae</taxon>
        <taxon>Aquila</taxon>
    </lineage>
</organism>
<dbReference type="Gene3D" id="2.60.40.10">
    <property type="entry name" value="Immunoglobulins"/>
    <property type="match status" value="1"/>
</dbReference>
<dbReference type="GeneTree" id="ENSGT00940000163533"/>
<reference evidence="5" key="1">
    <citation type="submission" date="2025-08" db="UniProtKB">
        <authorList>
            <consortium name="Ensembl"/>
        </authorList>
    </citation>
    <scope>IDENTIFICATION</scope>
</reference>
<dbReference type="InParanoid" id="A0A663DN02"/>
<evidence type="ECO:0000313" key="6">
    <source>
        <dbReference type="Proteomes" id="UP000472275"/>
    </source>
</evidence>
<evidence type="ECO:0000259" key="4">
    <source>
        <dbReference type="PROSITE" id="PS50835"/>
    </source>
</evidence>
<dbReference type="InterPro" id="IPR007110">
    <property type="entry name" value="Ig-like_dom"/>
</dbReference>
<dbReference type="AlphaFoldDB" id="A0A663DN02"/>
<dbReference type="Proteomes" id="UP000472275">
    <property type="component" value="Chromosome 8"/>
</dbReference>
<proteinExistence type="predicted"/>
<reference evidence="5" key="2">
    <citation type="submission" date="2025-09" db="UniProtKB">
        <authorList>
            <consortium name="Ensembl"/>
        </authorList>
    </citation>
    <scope>IDENTIFICATION</scope>
</reference>
<dbReference type="PANTHER" id="PTHR23266">
    <property type="entry name" value="IMMUNOGLOBULIN HEAVY CHAIN"/>
    <property type="match status" value="1"/>
</dbReference>
<accession>A0A663DN02</accession>
<evidence type="ECO:0000256" key="2">
    <source>
        <dbReference type="ARBA" id="ARBA00023130"/>
    </source>
</evidence>
<dbReference type="Pfam" id="PF07686">
    <property type="entry name" value="V-set"/>
    <property type="match status" value="1"/>
</dbReference>
<keyword evidence="6" id="KW-1185">Reference proteome</keyword>
<dbReference type="GO" id="GO:0005576">
    <property type="term" value="C:extracellular region"/>
    <property type="evidence" value="ECO:0007669"/>
    <property type="project" value="UniProtKB-ARBA"/>
</dbReference>
<dbReference type="InterPro" id="IPR050199">
    <property type="entry name" value="IgHV"/>
</dbReference>
<evidence type="ECO:0000313" key="5">
    <source>
        <dbReference type="Ensembl" id="ENSACCP00020001246.1"/>
    </source>
</evidence>
<keyword evidence="2" id="KW-1064">Adaptive immunity</keyword>
<dbReference type="GO" id="GO:0002250">
    <property type="term" value="P:adaptive immune response"/>
    <property type="evidence" value="ECO:0007669"/>
    <property type="project" value="UniProtKB-KW"/>
</dbReference>
<dbReference type="Ensembl" id="ENSACCT00020001289.1">
    <property type="protein sequence ID" value="ENSACCP00020001246.1"/>
    <property type="gene ID" value="ENSACCG00020000886.1"/>
</dbReference>
<dbReference type="InterPro" id="IPR013106">
    <property type="entry name" value="Ig_V-set"/>
</dbReference>
<name>A0A663DN02_AQUCH</name>
<evidence type="ECO:0000256" key="1">
    <source>
        <dbReference type="ARBA" id="ARBA00022859"/>
    </source>
</evidence>
<dbReference type="InterPro" id="IPR036179">
    <property type="entry name" value="Ig-like_dom_sf"/>
</dbReference>
<evidence type="ECO:0000256" key="3">
    <source>
        <dbReference type="ARBA" id="ARBA00043265"/>
    </source>
</evidence>
<dbReference type="InterPro" id="IPR003599">
    <property type="entry name" value="Ig_sub"/>
</dbReference>
<dbReference type="SMART" id="SM00409">
    <property type="entry name" value="IG"/>
    <property type="match status" value="1"/>
</dbReference>
<dbReference type="SUPFAM" id="SSF48726">
    <property type="entry name" value="Immunoglobulin"/>
    <property type="match status" value="1"/>
</dbReference>
<dbReference type="PROSITE" id="PS50835">
    <property type="entry name" value="IG_LIKE"/>
    <property type="match status" value="1"/>
</dbReference>
<dbReference type="GO" id="GO:0019814">
    <property type="term" value="C:immunoglobulin complex"/>
    <property type="evidence" value="ECO:0007669"/>
    <property type="project" value="UniProtKB-KW"/>
</dbReference>
<dbReference type="SMART" id="SM00406">
    <property type="entry name" value="IGv"/>
    <property type="match status" value="1"/>
</dbReference>
<feature type="domain" description="Ig-like" evidence="4">
    <location>
        <begin position="14"/>
        <end position="107"/>
    </location>
</feature>